<evidence type="ECO:0000313" key="4">
    <source>
        <dbReference type="Proteomes" id="UP000694308"/>
    </source>
</evidence>
<dbReference type="Pfam" id="PF01609">
    <property type="entry name" value="DDE_Tnp_1"/>
    <property type="match status" value="1"/>
</dbReference>
<organism evidence="3 4">
    <name type="scientific">Clostridium thailandense</name>
    <dbReference type="NCBI Taxonomy" id="2794346"/>
    <lineage>
        <taxon>Bacteria</taxon>
        <taxon>Bacillati</taxon>
        <taxon>Bacillota</taxon>
        <taxon>Clostridia</taxon>
        <taxon>Eubacteriales</taxon>
        <taxon>Clostridiaceae</taxon>
        <taxon>Clostridium</taxon>
    </lineage>
</organism>
<dbReference type="EMBL" id="JAEEGC010000183">
    <property type="protein sequence ID" value="MBV7276526.1"/>
    <property type="molecule type" value="Genomic_DNA"/>
</dbReference>
<keyword evidence="4" id="KW-1185">Reference proteome</keyword>
<accession>A0A949U350</accession>
<sequence length="377" mass="43599">MDNNNSLFINYFGVIKDKRQQAKVRHKLIDILFISVAATIANASDWKDIEIFAIKREEWFRKFLELPNGIPSHDTFERTFRWIDPKQFEKCFIHWVKEIAALADRSVVAIDGKTMCGAFDTDDKKSPIHIVSAWASENGMVLGQVKTDEKSNEITAIPKLLDLLFVKNCIVTIDAMGTQTKIAEKIIDKKADYVLALKGNQTNLHTDVVDFFEDAEKTNFDGLKVKSCITKDKDHGRIEVRKYFLVENVDWLSMKDDWKGLKSIGMAIRECEIKGKKTVEKRYFISSLKDSIEEFGDSVRKHWGIESTHWFLDVVFKEDARRVRKDNAPQNLAMLKRMALNILRKDTTEPKYSLKSKRFASSIDNDYLEQVLIKNFI</sequence>
<name>A0A949U350_9CLOT</name>
<dbReference type="InterPro" id="IPR002559">
    <property type="entry name" value="Transposase_11"/>
</dbReference>
<proteinExistence type="predicted"/>
<protein>
    <submittedName>
        <fullName evidence="3">ISAs1 family transposase</fullName>
    </submittedName>
</protein>
<evidence type="ECO:0000313" key="3">
    <source>
        <dbReference type="EMBL" id="MBV7276526.1"/>
    </source>
</evidence>
<dbReference type="GO" id="GO:0004803">
    <property type="term" value="F:transposase activity"/>
    <property type="evidence" value="ECO:0007669"/>
    <property type="project" value="InterPro"/>
</dbReference>
<dbReference type="PANTHER" id="PTHR30298">
    <property type="entry name" value="H REPEAT-ASSOCIATED PREDICTED TRANSPOSASE"/>
    <property type="match status" value="1"/>
</dbReference>
<feature type="domain" description="Transposase IS4-like" evidence="1">
    <location>
        <begin position="104"/>
        <end position="342"/>
    </location>
</feature>
<comment type="caution">
    <text evidence="3">The sequence shown here is derived from an EMBL/GenBank/DDBJ whole genome shotgun (WGS) entry which is preliminary data.</text>
</comment>
<feature type="domain" description="H repeat-associated protein N-terminal" evidence="2">
    <location>
        <begin position="10"/>
        <end position="96"/>
    </location>
</feature>
<dbReference type="AlphaFoldDB" id="A0A949U350"/>
<dbReference type="GO" id="GO:0006313">
    <property type="term" value="P:DNA transposition"/>
    <property type="evidence" value="ECO:0007669"/>
    <property type="project" value="InterPro"/>
</dbReference>
<dbReference type="InterPro" id="IPR032806">
    <property type="entry name" value="YbfD_N"/>
</dbReference>
<dbReference type="Pfam" id="PF13808">
    <property type="entry name" value="DDE_Tnp_1_assoc"/>
    <property type="match status" value="1"/>
</dbReference>
<dbReference type="InterPro" id="IPR047647">
    <property type="entry name" value="ISAs1_transpos"/>
</dbReference>
<dbReference type="RefSeq" id="WP_218323609.1">
    <property type="nucleotide sequence ID" value="NZ_JAEEGC010000183.1"/>
</dbReference>
<dbReference type="GO" id="GO:0003677">
    <property type="term" value="F:DNA binding"/>
    <property type="evidence" value="ECO:0007669"/>
    <property type="project" value="InterPro"/>
</dbReference>
<reference evidence="3" key="1">
    <citation type="submission" date="2020-12" db="EMBL/GenBank/DDBJ databases">
        <title>Clostridium thailandense sp. nov., a novel acetogenic bacterium isolated from peat land soil in Thailand.</title>
        <authorList>
            <person name="Chaikitkaew S."/>
            <person name="Birkeland N.K."/>
        </authorList>
    </citation>
    <scope>NUCLEOTIDE SEQUENCE</scope>
    <source>
        <strain evidence="3">PL3</strain>
    </source>
</reference>
<dbReference type="PANTHER" id="PTHR30298:SF0">
    <property type="entry name" value="PROTEIN YBFL-RELATED"/>
    <property type="match status" value="1"/>
</dbReference>
<evidence type="ECO:0000259" key="1">
    <source>
        <dbReference type="Pfam" id="PF01609"/>
    </source>
</evidence>
<gene>
    <name evidence="3" type="ORF">I6U48_27000</name>
</gene>
<dbReference type="Proteomes" id="UP000694308">
    <property type="component" value="Unassembled WGS sequence"/>
</dbReference>
<dbReference type="NCBIfam" id="NF033564">
    <property type="entry name" value="transpos_ISAs1"/>
    <property type="match status" value="1"/>
</dbReference>
<dbReference type="InterPro" id="IPR051698">
    <property type="entry name" value="Transposase_11-like"/>
</dbReference>
<evidence type="ECO:0000259" key="2">
    <source>
        <dbReference type="Pfam" id="PF13808"/>
    </source>
</evidence>